<keyword evidence="7 8" id="KW-0143">Chaperone</keyword>
<dbReference type="Gene3D" id="3.30.260.10">
    <property type="entry name" value="TCP-1-like chaperonin intermediate domain"/>
    <property type="match status" value="1"/>
</dbReference>
<feature type="non-terminal residue" evidence="10">
    <location>
        <position position="1"/>
    </location>
</feature>
<dbReference type="NCBIfam" id="TIGR02342">
    <property type="entry name" value="chap_CCT_delta"/>
    <property type="match status" value="1"/>
</dbReference>
<dbReference type="CDD" id="cd03338">
    <property type="entry name" value="TCP1_delta"/>
    <property type="match status" value="1"/>
</dbReference>
<dbReference type="PROSITE" id="PS00995">
    <property type="entry name" value="TCP1_3"/>
    <property type="match status" value="1"/>
</dbReference>
<dbReference type="InterPro" id="IPR027409">
    <property type="entry name" value="GroEL-like_apical_dom_sf"/>
</dbReference>
<dbReference type="PROSITE" id="PS00751">
    <property type="entry name" value="TCP1_2"/>
    <property type="match status" value="1"/>
</dbReference>
<evidence type="ECO:0000256" key="6">
    <source>
        <dbReference type="ARBA" id="ARBA00022840"/>
    </source>
</evidence>
<organism evidence="10 11">
    <name type="scientific">Cryptosporidium parvum (strain Iowa II)</name>
    <dbReference type="NCBI Taxonomy" id="353152"/>
    <lineage>
        <taxon>Eukaryota</taxon>
        <taxon>Sar</taxon>
        <taxon>Alveolata</taxon>
        <taxon>Apicomplexa</taxon>
        <taxon>Conoidasida</taxon>
        <taxon>Coccidia</taxon>
        <taxon>Eucoccidiorida</taxon>
        <taxon>Eimeriorina</taxon>
        <taxon>Cryptosporidiidae</taxon>
        <taxon>Cryptosporidium</taxon>
    </lineage>
</organism>
<gene>
    <name evidence="10" type="ORF">cgd5_1880</name>
</gene>
<dbReference type="SUPFAM" id="SSF54849">
    <property type="entry name" value="GroEL-intermediate domain like"/>
    <property type="match status" value="1"/>
</dbReference>
<evidence type="ECO:0000256" key="5">
    <source>
        <dbReference type="ARBA" id="ARBA00022741"/>
    </source>
</evidence>
<dbReference type="InterPro" id="IPR053374">
    <property type="entry name" value="TCP-1_chaperonin"/>
</dbReference>
<dbReference type="GO" id="GO:0016887">
    <property type="term" value="F:ATP hydrolysis activity"/>
    <property type="evidence" value="ECO:0007669"/>
    <property type="project" value="InterPro"/>
</dbReference>
<dbReference type="RefSeq" id="XP_626131.1">
    <property type="nucleotide sequence ID" value="XM_626131.1"/>
</dbReference>
<dbReference type="OMA" id="HPAANMI"/>
<dbReference type="Gene3D" id="1.10.560.10">
    <property type="entry name" value="GroEL-like equatorial domain"/>
    <property type="match status" value="1"/>
</dbReference>
<evidence type="ECO:0000256" key="1">
    <source>
        <dbReference type="ARBA" id="ARBA00004496"/>
    </source>
</evidence>
<evidence type="ECO:0000256" key="4">
    <source>
        <dbReference type="ARBA" id="ARBA00022490"/>
    </source>
</evidence>
<dbReference type="Pfam" id="PF00118">
    <property type="entry name" value="Cpn60_TCP1"/>
    <property type="match status" value="1"/>
</dbReference>
<keyword evidence="4" id="KW-0963">Cytoplasm</keyword>
<dbReference type="PRINTS" id="PR00304">
    <property type="entry name" value="TCOMPLEXTCP1"/>
</dbReference>
<dbReference type="SUPFAM" id="SSF48592">
    <property type="entry name" value="GroEL equatorial domain-like"/>
    <property type="match status" value="1"/>
</dbReference>
<dbReference type="GO" id="GO:0140662">
    <property type="term" value="F:ATP-dependent protein folding chaperone"/>
    <property type="evidence" value="ECO:0007669"/>
    <property type="project" value="InterPro"/>
</dbReference>
<sequence length="550" mass="60341">SALACINAFFKLEIMVSENLSRNERSRTTRHENIVAAKVISEIIRTSLGPKGMDKMIEKGEVIITNDGATILKEMAVVHPCAKMLVELSKAQDVEVGDGTSSVVVLAGSLLGAAETLLDKGIHPQLISQYFMEGCSMIEKILRGMSIKVDLTDKNTLIKSACTSLSSKVVSHSAQHLASIAVDAVLGISRTYQKNSIVSDYEHEVQDMRKTVDLKNIRIVKKLGGTVEDTELVDGLILHQQKVSRTAGGPTRIQNARIGLIQFCLSAPKTDIENNIVVKDYTAMDRLLREERLLIAKMIKQIAATGCNVLLIQKSILREAISTLALDYCAKAKILVVKDIERDEIEFLSKALNCSPIASLDHFTSDKLGAANRVSDEDLDGNGRICRITGIPGKDMMTIFVRASNMLMLDETERCIHDALCVVRSIIKEQALVPGGGACESQIYTELSNWAKSLSGVKQMCIRAYAQAFEIIPYTLAENAGLNPIEIVTQLRKKHFDGEIYAGINVRKAAVTDILKENVLQPLLVNLSSVKLATETVMMILKIDDIIPCY</sequence>
<dbReference type="GO" id="GO:0005737">
    <property type="term" value="C:cytoplasm"/>
    <property type="evidence" value="ECO:0007669"/>
    <property type="project" value="UniProtKB-SubCell"/>
</dbReference>
<dbReference type="Gene3D" id="3.50.7.10">
    <property type="entry name" value="GroEL"/>
    <property type="match status" value="1"/>
</dbReference>
<dbReference type="InterPro" id="IPR054827">
    <property type="entry name" value="thermosome_alpha"/>
</dbReference>
<comment type="subcellular location">
    <subcellularLocation>
        <location evidence="1">Cytoplasm</location>
    </subcellularLocation>
</comment>
<dbReference type="EMBL" id="AAEE01000007">
    <property type="protein sequence ID" value="EAK88237.1"/>
    <property type="molecule type" value="Genomic_DNA"/>
</dbReference>
<dbReference type="FunFam" id="3.50.7.10:FF:000010">
    <property type="entry name" value="T-complex protein 1 subunit delta"/>
    <property type="match status" value="1"/>
</dbReference>
<dbReference type="InterPro" id="IPR002423">
    <property type="entry name" value="Cpn60/GroEL/TCP-1"/>
</dbReference>
<dbReference type="STRING" id="353152.Q5CRQ5"/>
<evidence type="ECO:0000313" key="10">
    <source>
        <dbReference type="EMBL" id="EAK88237.1"/>
    </source>
</evidence>
<dbReference type="InterPro" id="IPR027413">
    <property type="entry name" value="GROEL-like_equatorial_sf"/>
</dbReference>
<dbReference type="Proteomes" id="UP000006726">
    <property type="component" value="Chromosome 5"/>
</dbReference>
<dbReference type="NCBIfam" id="NF041082">
    <property type="entry name" value="thermosome_alpha"/>
    <property type="match status" value="1"/>
</dbReference>
<dbReference type="PANTHER" id="PTHR11353">
    <property type="entry name" value="CHAPERONIN"/>
    <property type="match status" value="1"/>
</dbReference>
<name>Q5CRQ5_CRYPI</name>
<protein>
    <recommendedName>
        <fullName evidence="3 9">T-complex protein 1 subunit delta</fullName>
    </recommendedName>
</protein>
<dbReference type="AlphaFoldDB" id="Q5CRQ5"/>
<evidence type="ECO:0000256" key="3">
    <source>
        <dbReference type="ARBA" id="ARBA00016107"/>
    </source>
</evidence>
<dbReference type="SUPFAM" id="SSF52029">
    <property type="entry name" value="GroEL apical domain-like"/>
    <property type="match status" value="1"/>
</dbReference>
<dbReference type="InterPro" id="IPR002194">
    <property type="entry name" value="Chaperonin_TCP-1_CS"/>
</dbReference>
<comment type="similarity">
    <text evidence="2 8">Belongs to the TCP-1 chaperonin family.</text>
</comment>
<dbReference type="InterPro" id="IPR017998">
    <property type="entry name" value="Chaperone_TCP-1"/>
</dbReference>
<evidence type="ECO:0000256" key="8">
    <source>
        <dbReference type="RuleBase" id="RU004187"/>
    </source>
</evidence>
<keyword evidence="5 8" id="KW-0547">Nucleotide-binding</keyword>
<dbReference type="GO" id="GO:0005524">
    <property type="term" value="F:ATP binding"/>
    <property type="evidence" value="ECO:0007669"/>
    <property type="project" value="UniProtKB-KW"/>
</dbReference>
<evidence type="ECO:0000313" key="11">
    <source>
        <dbReference type="Proteomes" id="UP000006726"/>
    </source>
</evidence>
<dbReference type="PROSITE" id="PS00750">
    <property type="entry name" value="TCP1_1"/>
    <property type="match status" value="1"/>
</dbReference>
<reference evidence="10 11" key="1">
    <citation type="journal article" date="2004" name="Science">
        <title>Complete genome sequence of the apicomplexan, Cryptosporidium parvum.</title>
        <authorList>
            <person name="Abrahamsen M.S."/>
            <person name="Templeton T.J."/>
            <person name="Enomoto S."/>
            <person name="Abrahante J.E."/>
            <person name="Zhu G."/>
            <person name="Lancto C.A."/>
            <person name="Deng M."/>
            <person name="Liu C."/>
            <person name="Widmer G."/>
            <person name="Tzipori S."/>
            <person name="Buck G.A."/>
            <person name="Xu P."/>
            <person name="Bankier A.T."/>
            <person name="Dear P.H."/>
            <person name="Konfortov B.A."/>
            <person name="Spriggs H.F."/>
            <person name="Iyer L."/>
            <person name="Anantharaman V."/>
            <person name="Aravind L."/>
            <person name="Kapur V."/>
        </authorList>
    </citation>
    <scope>NUCLEOTIDE SEQUENCE [LARGE SCALE GENOMIC DNA]</scope>
    <source>
        <strain evidence="11">Iowa II</strain>
    </source>
</reference>
<dbReference type="OrthoDB" id="10248520at2759"/>
<dbReference type="GO" id="GO:0051082">
    <property type="term" value="F:unfolded protein binding"/>
    <property type="evidence" value="ECO:0007669"/>
    <property type="project" value="InterPro"/>
</dbReference>
<dbReference type="FunCoup" id="Q5CRQ5">
    <property type="interactions" value="583"/>
</dbReference>
<keyword evidence="6 8" id="KW-0067">ATP-binding</keyword>
<dbReference type="GeneID" id="3373085"/>
<keyword evidence="11" id="KW-1185">Reference proteome</keyword>
<proteinExistence type="inferred from homology"/>
<dbReference type="NCBIfam" id="NF041083">
    <property type="entry name" value="thermosome_beta"/>
    <property type="match status" value="1"/>
</dbReference>
<dbReference type="InParanoid" id="Q5CRQ5"/>
<dbReference type="KEGG" id="cpv:cgd5_1880"/>
<accession>Q5CRQ5</accession>
<dbReference type="InterPro" id="IPR012717">
    <property type="entry name" value="Chap_CCT_delta"/>
</dbReference>
<dbReference type="InterPro" id="IPR027410">
    <property type="entry name" value="TCP-1-like_intermed_sf"/>
</dbReference>
<evidence type="ECO:0000256" key="9">
    <source>
        <dbReference type="RuleBase" id="RU004192"/>
    </source>
</evidence>
<comment type="caution">
    <text evidence="10">The sequence shown here is derived from an EMBL/GenBank/DDBJ whole genome shotgun (WGS) entry which is preliminary data.</text>
</comment>
<evidence type="ECO:0000256" key="7">
    <source>
        <dbReference type="ARBA" id="ARBA00023186"/>
    </source>
</evidence>
<evidence type="ECO:0000256" key="2">
    <source>
        <dbReference type="ARBA" id="ARBA00008020"/>
    </source>
</evidence>